<dbReference type="PANTHER" id="PTHR43280">
    <property type="entry name" value="ARAC-FAMILY TRANSCRIPTIONAL REGULATOR"/>
    <property type="match status" value="1"/>
</dbReference>
<evidence type="ECO:0000259" key="5">
    <source>
        <dbReference type="PROSITE" id="PS01124"/>
    </source>
</evidence>
<evidence type="ECO:0000313" key="7">
    <source>
        <dbReference type="EMBL" id="UJF31758.1"/>
    </source>
</evidence>
<feature type="modified residue" description="4-aspartylphosphate" evidence="4">
    <location>
        <position position="55"/>
    </location>
</feature>
<proteinExistence type="predicted"/>
<evidence type="ECO:0000256" key="2">
    <source>
        <dbReference type="ARBA" id="ARBA00023125"/>
    </source>
</evidence>
<dbReference type="PROSITE" id="PS00041">
    <property type="entry name" value="HTH_ARAC_FAMILY_1"/>
    <property type="match status" value="1"/>
</dbReference>
<dbReference type="InterPro" id="IPR020449">
    <property type="entry name" value="Tscrpt_reg_AraC-type_HTH"/>
</dbReference>
<dbReference type="PANTHER" id="PTHR43280:SF2">
    <property type="entry name" value="HTH-TYPE TRANSCRIPTIONAL REGULATOR EXSA"/>
    <property type="match status" value="1"/>
</dbReference>
<evidence type="ECO:0000256" key="3">
    <source>
        <dbReference type="ARBA" id="ARBA00023163"/>
    </source>
</evidence>
<dbReference type="CDD" id="cd17536">
    <property type="entry name" value="REC_YesN-like"/>
    <property type="match status" value="1"/>
</dbReference>
<dbReference type="InterPro" id="IPR018062">
    <property type="entry name" value="HTH_AraC-typ_CS"/>
</dbReference>
<evidence type="ECO:0000256" key="1">
    <source>
        <dbReference type="ARBA" id="ARBA00023015"/>
    </source>
</evidence>
<dbReference type="Gene3D" id="3.40.50.2300">
    <property type="match status" value="1"/>
</dbReference>
<protein>
    <submittedName>
        <fullName evidence="7">Response regulator</fullName>
    </submittedName>
</protein>
<accession>A0ABY3SCN2</accession>
<dbReference type="RefSeq" id="WP_235118103.1">
    <property type="nucleotide sequence ID" value="NZ_CP090978.1"/>
</dbReference>
<dbReference type="PRINTS" id="PR00032">
    <property type="entry name" value="HTHARAC"/>
</dbReference>
<keyword evidence="8" id="KW-1185">Reference proteome</keyword>
<dbReference type="InterPro" id="IPR001789">
    <property type="entry name" value="Sig_transdc_resp-reg_receiver"/>
</dbReference>
<dbReference type="PROSITE" id="PS50110">
    <property type="entry name" value="RESPONSE_REGULATORY"/>
    <property type="match status" value="1"/>
</dbReference>
<organism evidence="7 8">
    <name type="scientific">Paenibacillus hexagrammi</name>
    <dbReference type="NCBI Taxonomy" id="2908839"/>
    <lineage>
        <taxon>Bacteria</taxon>
        <taxon>Bacillati</taxon>
        <taxon>Bacillota</taxon>
        <taxon>Bacilli</taxon>
        <taxon>Bacillales</taxon>
        <taxon>Paenibacillaceae</taxon>
        <taxon>Paenibacillus</taxon>
    </lineage>
</organism>
<dbReference type="SMART" id="SM00342">
    <property type="entry name" value="HTH_ARAC"/>
    <property type="match status" value="1"/>
</dbReference>
<dbReference type="InterPro" id="IPR018060">
    <property type="entry name" value="HTH_AraC"/>
</dbReference>
<feature type="domain" description="HTH araC/xylS-type" evidence="5">
    <location>
        <begin position="427"/>
        <end position="525"/>
    </location>
</feature>
<sequence length="538" mass="61648">MLKIVIVDDDKTIRAGIHAILDGLDRGYEIDSRASDGKAALERVIEWKPDLLITDIKMPVMDGIKLVHTISEMKLPVKTIVISGYDELPYVKECLKAGVRDYLLKPLNKRDLVEQLDRMESAKHIESLRAQQLENLKRSAKESRFLRKERLLWDLVVNRFQDPHALVQRVSEFGLNEAASFIIAVIKLDKSDAKQSLSSLDWEQWIYTLSGEISWLESWHFSMQNEQMTILAPLDSARSDVDPTPFTWFSEQMKLYTASAFTTGISQTFQQLSYSPLAYQEAYSCLQRAFYEGTGKIYMYSKDEPSLYSQFQELDIIEYTQSLFQAIDAPNASKALAILNSMITRLADNRVEPSQFKGGLTNQVRKLYVLHPEVASAAVKEPRFDLLSIIEHAVTVQTLKEQLNEGLHGLILLMQEEQLKKDNRIIMKSKEIIQKNYQHNITLQTVAAQVNLNPNYFSNYFKQETGRNFLEYLLEVRIQAAKKLLAEPDVKVYEVGYLVGYENPSSFNRAFKNVTGTTPSEYRKTRNLIGPSELQIDC</sequence>
<dbReference type="Pfam" id="PF12833">
    <property type="entry name" value="HTH_18"/>
    <property type="match status" value="1"/>
</dbReference>
<reference evidence="7 8" key="1">
    <citation type="journal article" date="2024" name="Int. J. Syst. Evol. Microbiol.">
        <title>Paenibacillus hexagrammi sp. nov., a novel bacterium isolated from the gut content of Hexagrammos agrammus.</title>
        <authorList>
            <person name="Jung H.K."/>
            <person name="Kim D.G."/>
            <person name="Zin H."/>
            <person name="Park J."/>
            <person name="Jung H."/>
            <person name="Kim Y.O."/>
            <person name="Kong H.J."/>
            <person name="Kim J.W."/>
            <person name="Kim Y.S."/>
        </authorList>
    </citation>
    <scope>NUCLEOTIDE SEQUENCE [LARGE SCALE GENOMIC DNA]</scope>
    <source>
        <strain evidence="7 8">YPD9-1</strain>
    </source>
</reference>
<evidence type="ECO:0000256" key="4">
    <source>
        <dbReference type="PROSITE-ProRule" id="PRU00169"/>
    </source>
</evidence>
<dbReference type="SUPFAM" id="SSF46689">
    <property type="entry name" value="Homeodomain-like"/>
    <property type="match status" value="2"/>
</dbReference>
<dbReference type="Pfam" id="PF00072">
    <property type="entry name" value="Response_reg"/>
    <property type="match status" value="1"/>
</dbReference>
<feature type="domain" description="Response regulatory" evidence="6">
    <location>
        <begin position="3"/>
        <end position="120"/>
    </location>
</feature>
<dbReference type="EMBL" id="CP090978">
    <property type="protein sequence ID" value="UJF31758.1"/>
    <property type="molecule type" value="Genomic_DNA"/>
</dbReference>
<dbReference type="PROSITE" id="PS01124">
    <property type="entry name" value="HTH_ARAC_FAMILY_2"/>
    <property type="match status" value="1"/>
</dbReference>
<keyword evidence="2" id="KW-0238">DNA-binding</keyword>
<gene>
    <name evidence="7" type="ORF">L0M14_18510</name>
</gene>
<dbReference type="Proteomes" id="UP001649230">
    <property type="component" value="Chromosome"/>
</dbReference>
<dbReference type="SMART" id="SM00448">
    <property type="entry name" value="REC"/>
    <property type="match status" value="1"/>
</dbReference>
<name>A0ABY3SCN2_9BACL</name>
<keyword evidence="1" id="KW-0805">Transcription regulation</keyword>
<keyword evidence="4" id="KW-0597">Phosphoprotein</keyword>
<dbReference type="SUPFAM" id="SSF52172">
    <property type="entry name" value="CheY-like"/>
    <property type="match status" value="1"/>
</dbReference>
<dbReference type="InterPro" id="IPR009057">
    <property type="entry name" value="Homeodomain-like_sf"/>
</dbReference>
<evidence type="ECO:0000313" key="8">
    <source>
        <dbReference type="Proteomes" id="UP001649230"/>
    </source>
</evidence>
<dbReference type="Gene3D" id="1.10.10.60">
    <property type="entry name" value="Homeodomain-like"/>
    <property type="match status" value="2"/>
</dbReference>
<dbReference type="InterPro" id="IPR011006">
    <property type="entry name" value="CheY-like_superfamily"/>
</dbReference>
<keyword evidence="3" id="KW-0804">Transcription</keyword>
<evidence type="ECO:0000259" key="6">
    <source>
        <dbReference type="PROSITE" id="PS50110"/>
    </source>
</evidence>